<keyword evidence="2" id="KW-1185">Reference proteome</keyword>
<evidence type="ECO:0000313" key="2">
    <source>
        <dbReference type="Proteomes" id="UP000234950"/>
    </source>
</evidence>
<proteinExistence type="predicted"/>
<dbReference type="RefSeq" id="WP_101646191.1">
    <property type="nucleotide sequence ID" value="NZ_PGVE01000012.1"/>
</dbReference>
<organism evidence="1 2">
    <name type="scientific">Neobacillus cucumis</name>
    <dbReference type="NCBI Taxonomy" id="1740721"/>
    <lineage>
        <taxon>Bacteria</taxon>
        <taxon>Bacillati</taxon>
        <taxon>Bacillota</taxon>
        <taxon>Bacilli</taxon>
        <taxon>Bacillales</taxon>
        <taxon>Bacillaceae</taxon>
        <taxon>Neobacillus</taxon>
    </lineage>
</organism>
<evidence type="ECO:0000313" key="1">
    <source>
        <dbReference type="EMBL" id="PLS09608.1"/>
    </source>
</evidence>
<dbReference type="Proteomes" id="UP000234950">
    <property type="component" value="Unassembled WGS sequence"/>
</dbReference>
<dbReference type="Pfam" id="PF07870">
    <property type="entry name" value="DUF1657"/>
    <property type="match status" value="1"/>
</dbReference>
<accession>A0A2N5HVQ9</accession>
<protein>
    <recommendedName>
        <fullName evidence="3">DUF1657 domain-containing protein</fullName>
    </recommendedName>
</protein>
<gene>
    <name evidence="1" type="ORF">CVD27_01875</name>
</gene>
<dbReference type="AlphaFoldDB" id="A0A2N5HVQ9"/>
<name>A0A2N5HVQ9_9BACI</name>
<evidence type="ECO:0008006" key="3">
    <source>
        <dbReference type="Google" id="ProtNLM"/>
    </source>
</evidence>
<comment type="caution">
    <text evidence="1">The sequence shown here is derived from an EMBL/GenBank/DDBJ whole genome shotgun (WGS) entry which is preliminary data.</text>
</comment>
<reference evidence="1 2" key="1">
    <citation type="submission" date="2017-11" db="EMBL/GenBank/DDBJ databases">
        <title>Comparitive Functional Genomics of Dry Heat Resistant strains isolated from the Viking Spacecraft.</title>
        <authorList>
            <person name="Seuylemezian A."/>
            <person name="Cooper K."/>
            <person name="Vaishampayan P."/>
        </authorList>
    </citation>
    <scope>NUCLEOTIDE SEQUENCE [LARGE SCALE GENOMIC DNA]</scope>
    <source>
        <strain evidence="1 2">V32-6</strain>
    </source>
</reference>
<dbReference type="InterPro" id="IPR012452">
    <property type="entry name" value="DUF1657"/>
</dbReference>
<dbReference type="OrthoDB" id="1684731at2"/>
<sequence>MTVYSNVKQCLVSIQGMEAQLSTFALNSQDEQAQQAFHKAMLIMEEVKNDLQNRTTEMEVQEPQYKPS</sequence>
<dbReference type="EMBL" id="PGVE01000012">
    <property type="protein sequence ID" value="PLS09608.1"/>
    <property type="molecule type" value="Genomic_DNA"/>
</dbReference>